<reference evidence="3" key="1">
    <citation type="submission" date="2022-11" db="UniProtKB">
        <authorList>
            <consortium name="WormBaseParasite"/>
        </authorList>
    </citation>
    <scope>IDENTIFICATION</scope>
</reference>
<feature type="coiled-coil region" evidence="1">
    <location>
        <begin position="384"/>
        <end position="424"/>
    </location>
</feature>
<keyword evidence="1" id="KW-0175">Coiled coil</keyword>
<dbReference type="AlphaFoldDB" id="A0A915KHK9"/>
<dbReference type="Proteomes" id="UP000887565">
    <property type="component" value="Unplaced"/>
</dbReference>
<evidence type="ECO:0000313" key="3">
    <source>
        <dbReference type="WBParaSite" id="nRc.2.0.1.t37471-RA"/>
    </source>
</evidence>
<evidence type="ECO:0000256" key="1">
    <source>
        <dbReference type="SAM" id="Coils"/>
    </source>
</evidence>
<protein>
    <submittedName>
        <fullName evidence="3">Uncharacterized protein</fullName>
    </submittedName>
</protein>
<sequence length="425" mass="47656">MDKSINVMNLIAYPCVIKNDQGNPTYGLLIRPSSSTSNDKAADNEDCNILDIQQQQQQRNIASPPNNVVLRNQVFIPASAVPNFQQKFCNGGGQESNNKQLSEYNQQTFCAGENSNLYSGNELQHILDEIDTSDISSFLQELSYDSHELIHDISSSQLEIMDPMPSNMLADRLVLHHEQQQLQQQPCCSKYVEPSSCRYQATKHAPPNDPPPAPHAPDPHIVVYHDVGTPDSGIQSIGESPRALMQNSPAQHLPNNNVYNNNNSNPFFAQSPIPAPPAHHRSSLMEPLMINIESKFAAPSSKNVDFEDMPRLEPENDESSKIAQEIHDQEAENTNKLLDRILSSLPVEQLANVSKLLDKKLKACSQKEKTPDLEKNVADTVKNQDAAAKKLADYRQKMKQKRENEKLFREIENLCDRLNNITSDQ</sequence>
<dbReference type="WBParaSite" id="nRc.2.0.1.t37471-RA">
    <property type="protein sequence ID" value="nRc.2.0.1.t37471-RA"/>
    <property type="gene ID" value="nRc.2.0.1.g37471"/>
</dbReference>
<evidence type="ECO:0000313" key="2">
    <source>
        <dbReference type="Proteomes" id="UP000887565"/>
    </source>
</evidence>
<proteinExistence type="predicted"/>
<keyword evidence="2" id="KW-1185">Reference proteome</keyword>
<accession>A0A915KHK9</accession>
<name>A0A915KHK9_ROMCU</name>
<organism evidence="2 3">
    <name type="scientific">Romanomermis culicivorax</name>
    <name type="common">Nematode worm</name>
    <dbReference type="NCBI Taxonomy" id="13658"/>
    <lineage>
        <taxon>Eukaryota</taxon>
        <taxon>Metazoa</taxon>
        <taxon>Ecdysozoa</taxon>
        <taxon>Nematoda</taxon>
        <taxon>Enoplea</taxon>
        <taxon>Dorylaimia</taxon>
        <taxon>Mermithida</taxon>
        <taxon>Mermithoidea</taxon>
        <taxon>Mermithidae</taxon>
        <taxon>Romanomermis</taxon>
    </lineage>
</organism>